<keyword evidence="2" id="KW-1015">Disulfide bond</keyword>
<organism evidence="5 6">
    <name type="scientific">Digitaria exilis</name>
    <dbReference type="NCBI Taxonomy" id="1010633"/>
    <lineage>
        <taxon>Eukaryota</taxon>
        <taxon>Viridiplantae</taxon>
        <taxon>Streptophyta</taxon>
        <taxon>Embryophyta</taxon>
        <taxon>Tracheophyta</taxon>
        <taxon>Spermatophyta</taxon>
        <taxon>Magnoliopsida</taxon>
        <taxon>Liliopsida</taxon>
        <taxon>Poales</taxon>
        <taxon>Poaceae</taxon>
        <taxon>PACMAD clade</taxon>
        <taxon>Panicoideae</taxon>
        <taxon>Panicodae</taxon>
        <taxon>Paniceae</taxon>
        <taxon>Anthephorinae</taxon>
        <taxon>Digitaria</taxon>
    </lineage>
</organism>
<keyword evidence="6" id="KW-1185">Reference proteome</keyword>
<feature type="domain" description="Pectinesterase inhibitor" evidence="4">
    <location>
        <begin position="43"/>
        <end position="146"/>
    </location>
</feature>
<gene>
    <name evidence="5" type="ORF">HU200_033001</name>
</gene>
<dbReference type="Gene3D" id="1.20.140.40">
    <property type="entry name" value="Invertase/pectin methylesterase inhibitor family protein"/>
    <property type="match status" value="1"/>
</dbReference>
<dbReference type="OrthoDB" id="1872906at2759"/>
<dbReference type="InterPro" id="IPR035513">
    <property type="entry name" value="Invertase/methylesterase_inhib"/>
</dbReference>
<evidence type="ECO:0000256" key="3">
    <source>
        <dbReference type="ARBA" id="ARBA00038471"/>
    </source>
</evidence>
<comment type="caution">
    <text evidence="5">The sequence shown here is derived from an EMBL/GenBank/DDBJ whole genome shotgun (WGS) entry which is preliminary data.</text>
</comment>
<name>A0A835ENN7_9POAL</name>
<sequence>MRFGHQLYPWRPPALQAAVMLQSNRGQSHDSGVSADDKGSAIADKYGLAAIGVKNIGATAKSITHRIAHLQASEKDKERLGCLGECAKWYKYADAKIGEAAKDIASGTKGGLEDAELALIRAMYAPLICEEGFEKIHKPSPLATEDAKFYKEAVITKFVTGHCSLDV</sequence>
<dbReference type="SUPFAM" id="SSF101148">
    <property type="entry name" value="Plant invertase/pectin methylesterase inhibitor"/>
    <property type="match status" value="1"/>
</dbReference>
<evidence type="ECO:0000313" key="5">
    <source>
        <dbReference type="EMBL" id="KAF8702614.1"/>
    </source>
</evidence>
<reference evidence="5" key="1">
    <citation type="submission" date="2020-07" db="EMBL/GenBank/DDBJ databases">
        <title>Genome sequence and genetic diversity analysis of an under-domesticated orphan crop, white fonio (Digitaria exilis).</title>
        <authorList>
            <person name="Bennetzen J.L."/>
            <person name="Chen S."/>
            <person name="Ma X."/>
            <person name="Wang X."/>
            <person name="Yssel A.E.J."/>
            <person name="Chaluvadi S.R."/>
            <person name="Johnson M."/>
            <person name="Gangashetty P."/>
            <person name="Hamidou F."/>
            <person name="Sanogo M.D."/>
            <person name="Zwaenepoel A."/>
            <person name="Wallace J."/>
            <person name="Van De Peer Y."/>
            <person name="Van Deynze A."/>
        </authorList>
    </citation>
    <scope>NUCLEOTIDE SEQUENCE</scope>
    <source>
        <tissue evidence="5">Leaves</tissue>
    </source>
</reference>
<dbReference type="EMBL" id="JACEFO010001785">
    <property type="protein sequence ID" value="KAF8702614.1"/>
    <property type="molecule type" value="Genomic_DNA"/>
</dbReference>
<dbReference type="PANTHER" id="PTHR35357:SF24">
    <property type="entry name" value="OS04G0587200 PROTEIN"/>
    <property type="match status" value="1"/>
</dbReference>
<dbReference type="NCBIfam" id="TIGR01614">
    <property type="entry name" value="PME_inhib"/>
    <property type="match status" value="1"/>
</dbReference>
<evidence type="ECO:0000256" key="1">
    <source>
        <dbReference type="ARBA" id="ARBA00022729"/>
    </source>
</evidence>
<dbReference type="Proteomes" id="UP000636709">
    <property type="component" value="Unassembled WGS sequence"/>
</dbReference>
<dbReference type="AlphaFoldDB" id="A0A835ENN7"/>
<proteinExistence type="inferred from homology"/>
<dbReference type="InterPro" id="IPR006501">
    <property type="entry name" value="Pectinesterase_inhib_dom"/>
</dbReference>
<evidence type="ECO:0000313" key="6">
    <source>
        <dbReference type="Proteomes" id="UP000636709"/>
    </source>
</evidence>
<evidence type="ECO:0000256" key="2">
    <source>
        <dbReference type="ARBA" id="ARBA00023157"/>
    </source>
</evidence>
<dbReference type="PANTHER" id="PTHR35357">
    <property type="entry name" value="OS02G0537100 PROTEIN"/>
    <property type="match status" value="1"/>
</dbReference>
<keyword evidence="1" id="KW-0732">Signal</keyword>
<protein>
    <recommendedName>
        <fullName evidence="4">Pectinesterase inhibitor domain-containing protein</fullName>
    </recommendedName>
</protein>
<dbReference type="GO" id="GO:0004857">
    <property type="term" value="F:enzyme inhibitor activity"/>
    <property type="evidence" value="ECO:0007669"/>
    <property type="project" value="InterPro"/>
</dbReference>
<comment type="similarity">
    <text evidence="3">Belongs to the PMEI family.</text>
</comment>
<dbReference type="Pfam" id="PF04043">
    <property type="entry name" value="PMEI"/>
    <property type="match status" value="1"/>
</dbReference>
<evidence type="ECO:0000259" key="4">
    <source>
        <dbReference type="Pfam" id="PF04043"/>
    </source>
</evidence>
<accession>A0A835ENN7</accession>